<gene>
    <name evidence="2" type="ORF">Pmani_035354</name>
</gene>
<sequence>MHSLTQHQLIFTPVIVSTSTTLIKDLGRYQTTTTKLAIRDHQSFQRQFDIDLKNTEGFTRNFTLVSSSSPPPPHSLFTAPLPPADSGPPLNNQLSHTLCLICENGYP</sequence>
<feature type="region of interest" description="Disordered" evidence="1">
    <location>
        <begin position="65"/>
        <end position="89"/>
    </location>
</feature>
<keyword evidence="3" id="KW-1185">Reference proteome</keyword>
<comment type="caution">
    <text evidence="2">The sequence shown here is derived from an EMBL/GenBank/DDBJ whole genome shotgun (WGS) entry which is preliminary data.</text>
</comment>
<dbReference type="EMBL" id="JAWZYT010005027">
    <property type="protein sequence ID" value="KAK4291843.1"/>
    <property type="molecule type" value="Genomic_DNA"/>
</dbReference>
<evidence type="ECO:0000313" key="3">
    <source>
        <dbReference type="Proteomes" id="UP001292094"/>
    </source>
</evidence>
<dbReference type="Proteomes" id="UP001292094">
    <property type="component" value="Unassembled WGS sequence"/>
</dbReference>
<feature type="compositionally biased region" description="Pro residues" evidence="1">
    <location>
        <begin position="69"/>
        <end position="86"/>
    </location>
</feature>
<evidence type="ECO:0000256" key="1">
    <source>
        <dbReference type="SAM" id="MobiDB-lite"/>
    </source>
</evidence>
<reference evidence="2" key="1">
    <citation type="submission" date="2023-11" db="EMBL/GenBank/DDBJ databases">
        <title>Genome assemblies of two species of porcelain crab, Petrolisthes cinctipes and Petrolisthes manimaculis (Anomura: Porcellanidae).</title>
        <authorList>
            <person name="Angst P."/>
        </authorList>
    </citation>
    <scope>NUCLEOTIDE SEQUENCE</scope>
    <source>
        <strain evidence="2">PB745_02</strain>
        <tissue evidence="2">Gill</tissue>
    </source>
</reference>
<protein>
    <submittedName>
        <fullName evidence="2">Uncharacterized protein</fullName>
    </submittedName>
</protein>
<name>A0AAE1TNA4_9EUCA</name>
<dbReference type="AlphaFoldDB" id="A0AAE1TNA4"/>
<evidence type="ECO:0000313" key="2">
    <source>
        <dbReference type="EMBL" id="KAK4291843.1"/>
    </source>
</evidence>
<accession>A0AAE1TNA4</accession>
<proteinExistence type="predicted"/>
<organism evidence="2 3">
    <name type="scientific">Petrolisthes manimaculis</name>
    <dbReference type="NCBI Taxonomy" id="1843537"/>
    <lineage>
        <taxon>Eukaryota</taxon>
        <taxon>Metazoa</taxon>
        <taxon>Ecdysozoa</taxon>
        <taxon>Arthropoda</taxon>
        <taxon>Crustacea</taxon>
        <taxon>Multicrustacea</taxon>
        <taxon>Malacostraca</taxon>
        <taxon>Eumalacostraca</taxon>
        <taxon>Eucarida</taxon>
        <taxon>Decapoda</taxon>
        <taxon>Pleocyemata</taxon>
        <taxon>Anomura</taxon>
        <taxon>Galatheoidea</taxon>
        <taxon>Porcellanidae</taxon>
        <taxon>Petrolisthes</taxon>
    </lineage>
</organism>